<dbReference type="GO" id="GO:0030276">
    <property type="term" value="F:clathrin binding"/>
    <property type="evidence" value="ECO:0007669"/>
    <property type="project" value="TreeGrafter"/>
</dbReference>
<dbReference type="GO" id="GO:0000149">
    <property type="term" value="F:SNARE binding"/>
    <property type="evidence" value="ECO:0007669"/>
    <property type="project" value="TreeGrafter"/>
</dbReference>
<proteinExistence type="predicted"/>
<feature type="non-terminal residue" evidence="2">
    <location>
        <position position="330"/>
    </location>
</feature>
<evidence type="ECO:0000313" key="2">
    <source>
        <dbReference type="EMBL" id="CAJ0583967.1"/>
    </source>
</evidence>
<feature type="domain" description="C2" evidence="1">
    <location>
        <begin position="54"/>
        <end position="181"/>
    </location>
</feature>
<keyword evidence="3" id="KW-1185">Reference proteome</keyword>
<dbReference type="Proteomes" id="UP001177023">
    <property type="component" value="Unassembled WGS sequence"/>
</dbReference>
<reference evidence="2" key="1">
    <citation type="submission" date="2023-06" db="EMBL/GenBank/DDBJ databases">
        <authorList>
            <person name="Delattre M."/>
        </authorList>
    </citation>
    <scope>NUCLEOTIDE SEQUENCE</scope>
    <source>
        <strain evidence="2">AF72</strain>
    </source>
</reference>
<dbReference type="GO" id="GO:0005509">
    <property type="term" value="F:calcium ion binding"/>
    <property type="evidence" value="ECO:0007669"/>
    <property type="project" value="TreeGrafter"/>
</dbReference>
<gene>
    <name evidence="2" type="ORF">MSPICULIGERA_LOCUS22035</name>
</gene>
<dbReference type="SMART" id="SM00239">
    <property type="entry name" value="C2"/>
    <property type="match status" value="2"/>
</dbReference>
<dbReference type="Gene3D" id="2.60.40.150">
    <property type="entry name" value="C2 domain"/>
    <property type="match status" value="2"/>
</dbReference>
<dbReference type="GO" id="GO:0070382">
    <property type="term" value="C:exocytic vesicle"/>
    <property type="evidence" value="ECO:0007669"/>
    <property type="project" value="TreeGrafter"/>
</dbReference>
<accession>A0AA36GD06</accession>
<dbReference type="PANTHER" id="PTHR10024">
    <property type="entry name" value="SYNAPTOTAGMIN"/>
    <property type="match status" value="1"/>
</dbReference>
<organism evidence="2 3">
    <name type="scientific">Mesorhabditis spiculigera</name>
    <dbReference type="NCBI Taxonomy" id="96644"/>
    <lineage>
        <taxon>Eukaryota</taxon>
        <taxon>Metazoa</taxon>
        <taxon>Ecdysozoa</taxon>
        <taxon>Nematoda</taxon>
        <taxon>Chromadorea</taxon>
        <taxon>Rhabditida</taxon>
        <taxon>Rhabditina</taxon>
        <taxon>Rhabditomorpha</taxon>
        <taxon>Rhabditoidea</taxon>
        <taxon>Rhabditidae</taxon>
        <taxon>Mesorhabditinae</taxon>
        <taxon>Mesorhabditis</taxon>
    </lineage>
</organism>
<name>A0AA36GD06_9BILA</name>
<dbReference type="InterPro" id="IPR035892">
    <property type="entry name" value="C2_domain_sf"/>
</dbReference>
<evidence type="ECO:0000259" key="1">
    <source>
        <dbReference type="PROSITE" id="PS50004"/>
    </source>
</evidence>
<comment type="caution">
    <text evidence="2">The sequence shown here is derived from an EMBL/GenBank/DDBJ whole genome shotgun (WGS) entry which is preliminary data.</text>
</comment>
<dbReference type="GO" id="GO:0005544">
    <property type="term" value="F:calcium-dependent phospholipid binding"/>
    <property type="evidence" value="ECO:0007669"/>
    <property type="project" value="TreeGrafter"/>
</dbReference>
<dbReference type="PANTHER" id="PTHR10024:SF376">
    <property type="entry name" value="C2 DOMAIN-CONTAINING PROTEIN"/>
    <property type="match status" value="1"/>
</dbReference>
<dbReference type="GO" id="GO:0001786">
    <property type="term" value="F:phosphatidylserine binding"/>
    <property type="evidence" value="ECO:0007669"/>
    <property type="project" value="TreeGrafter"/>
</dbReference>
<dbReference type="EMBL" id="CATQJA010002665">
    <property type="protein sequence ID" value="CAJ0583967.1"/>
    <property type="molecule type" value="Genomic_DNA"/>
</dbReference>
<feature type="domain" description="C2" evidence="1">
    <location>
        <begin position="193"/>
        <end position="325"/>
    </location>
</feature>
<protein>
    <recommendedName>
        <fullName evidence="1">C2 domain-containing protein</fullName>
    </recommendedName>
</protein>
<dbReference type="GO" id="GO:0017156">
    <property type="term" value="P:calcium-ion regulated exocytosis"/>
    <property type="evidence" value="ECO:0007669"/>
    <property type="project" value="TreeGrafter"/>
</dbReference>
<dbReference type="SUPFAM" id="SSF49562">
    <property type="entry name" value="C2 domain (Calcium/lipid-binding domain, CaLB)"/>
    <property type="match status" value="2"/>
</dbReference>
<dbReference type="GO" id="GO:0005886">
    <property type="term" value="C:plasma membrane"/>
    <property type="evidence" value="ECO:0007669"/>
    <property type="project" value="TreeGrafter"/>
</dbReference>
<dbReference type="Pfam" id="PF00168">
    <property type="entry name" value="C2"/>
    <property type="match status" value="2"/>
</dbReference>
<sequence length="330" mass="37475">MARGDVSNMFTIPKANRQQRSMFTNPVQSQFDKGLYQITGPDSESSYNEESIGASGSIKLSIFHDPNLGIITVCLMQAIDVPSKRQDGNPNPYFRVALELPENKETKVEHQTKVQRNTSSPTVNESFCFQSPAANISNCRLEIMVYDFDQFSVDECIGYCWLTLGRINVSTDPENPTVFWAEVLPFDENGGKGFGEVLFSLTYLSRAQRLTMNVFKTRNLNPKNLDTNAGIAIRVSLLNNNEKRLKRKKTSSKKNMRNAQFNESLTFNIPKSSLCDIVLEVEAIHEFGTFGMGCDVLGRMELPLHRCKELWRAIIREEKSQARWYAMEEP</sequence>
<dbReference type="PROSITE" id="PS50004">
    <property type="entry name" value="C2"/>
    <property type="match status" value="2"/>
</dbReference>
<evidence type="ECO:0000313" key="3">
    <source>
        <dbReference type="Proteomes" id="UP001177023"/>
    </source>
</evidence>
<dbReference type="AlphaFoldDB" id="A0AA36GD06"/>
<dbReference type="InterPro" id="IPR000008">
    <property type="entry name" value="C2_dom"/>
</dbReference>